<keyword evidence="2" id="KW-0547">Nucleotide-binding</keyword>
<dbReference type="EnsemblPlants" id="AES86567">
    <property type="protein sequence ID" value="AES86567"/>
    <property type="gene ID" value="MTR_4g010110"/>
</dbReference>
<dbReference type="GO" id="GO:0005524">
    <property type="term" value="F:ATP binding"/>
    <property type="evidence" value="ECO:0007669"/>
    <property type="project" value="UniProtKB-KW"/>
</dbReference>
<evidence type="ECO:0000313" key="5">
    <source>
        <dbReference type="EMBL" id="AES86567.1"/>
    </source>
</evidence>
<sequence length="263" mass="29733">MTFWFCCGNTSDRKRGGSERFRWRVFSLKELNSATNNFNYDNKLGEGDFGNVHWGQLWNGSQFAATKHKNLISLRGYCAEGQERLIVYDYMPNFNLFSHLHGPQSVSLIFEFASTFRYLHHQAKPPRISGFGFARLIPDGATQVTANVKGTLGYVAPEYAISELASGKKQTIKVSSTLKKTIVDCALSLVCEKKFNEIVDPRLNGNYVEEELKRVVIAGLICAQVFHEKRPTVLDVVELLKGESEDKFSHIESSEMFRRSATS</sequence>
<dbReference type="PaxDb" id="3880-AES86567"/>
<dbReference type="AlphaFoldDB" id="G7JGX4"/>
<evidence type="ECO:0000313" key="6">
    <source>
        <dbReference type="EnsemblPlants" id="AES86567"/>
    </source>
</evidence>
<name>G7JGX4_MEDTR</name>
<gene>
    <name evidence="5" type="ordered locus">MTR_4g010110</name>
</gene>
<evidence type="ECO:0000313" key="7">
    <source>
        <dbReference type="Proteomes" id="UP000002051"/>
    </source>
</evidence>
<organism evidence="5 7">
    <name type="scientific">Medicago truncatula</name>
    <name type="common">Barrel medic</name>
    <name type="synonym">Medicago tribuloides</name>
    <dbReference type="NCBI Taxonomy" id="3880"/>
    <lineage>
        <taxon>Eukaryota</taxon>
        <taxon>Viridiplantae</taxon>
        <taxon>Streptophyta</taxon>
        <taxon>Embryophyta</taxon>
        <taxon>Tracheophyta</taxon>
        <taxon>Spermatophyta</taxon>
        <taxon>Magnoliopsida</taxon>
        <taxon>eudicotyledons</taxon>
        <taxon>Gunneridae</taxon>
        <taxon>Pentapetalae</taxon>
        <taxon>rosids</taxon>
        <taxon>fabids</taxon>
        <taxon>Fabales</taxon>
        <taxon>Fabaceae</taxon>
        <taxon>Papilionoideae</taxon>
        <taxon>50 kb inversion clade</taxon>
        <taxon>NPAAA clade</taxon>
        <taxon>Hologalegina</taxon>
        <taxon>IRL clade</taxon>
        <taxon>Trifolieae</taxon>
        <taxon>Medicago</taxon>
    </lineage>
</organism>
<dbReference type="Gene3D" id="3.30.200.20">
    <property type="entry name" value="Phosphorylase Kinase, domain 1"/>
    <property type="match status" value="2"/>
</dbReference>
<dbReference type="GO" id="GO:0004672">
    <property type="term" value="F:protein kinase activity"/>
    <property type="evidence" value="ECO:0000318"/>
    <property type="project" value="GO_Central"/>
</dbReference>
<keyword evidence="5" id="KW-0675">Receptor</keyword>
<keyword evidence="1" id="KW-0808">Transferase</keyword>
<protein>
    <submittedName>
        <fullName evidence="5">Brassinosteroid insensitive 1-associated receptor kinase, putative</fullName>
    </submittedName>
</protein>
<dbReference type="InterPro" id="IPR011009">
    <property type="entry name" value="Kinase-like_dom_sf"/>
</dbReference>
<dbReference type="GO" id="GO:0007165">
    <property type="term" value="P:signal transduction"/>
    <property type="evidence" value="ECO:0000318"/>
    <property type="project" value="GO_Central"/>
</dbReference>
<reference evidence="5 7" key="2">
    <citation type="journal article" date="2014" name="BMC Genomics">
        <title>An improved genome release (version Mt4.0) for the model legume Medicago truncatula.</title>
        <authorList>
            <person name="Tang H."/>
            <person name="Krishnakumar V."/>
            <person name="Bidwell S."/>
            <person name="Rosen B."/>
            <person name="Chan A."/>
            <person name="Zhou S."/>
            <person name="Gentzbittel L."/>
            <person name="Childs K.L."/>
            <person name="Yandell M."/>
            <person name="Gundlach H."/>
            <person name="Mayer K.F."/>
            <person name="Schwartz D.C."/>
            <person name="Town C.D."/>
        </authorList>
    </citation>
    <scope>GENOME REANNOTATION</scope>
    <source>
        <strain evidence="6 7">cv. Jemalong A17</strain>
    </source>
</reference>
<evidence type="ECO:0000256" key="3">
    <source>
        <dbReference type="ARBA" id="ARBA00022777"/>
    </source>
</evidence>
<accession>G7JGX4</accession>
<dbReference type="Proteomes" id="UP000002051">
    <property type="component" value="Chromosome 4"/>
</dbReference>
<keyword evidence="7" id="KW-1185">Reference proteome</keyword>
<dbReference type="PANTHER" id="PTHR47973">
    <property type="entry name" value="CYSTEINE-RICH RECEPTOR-LIKE PROTEIN KINASE 3"/>
    <property type="match status" value="1"/>
</dbReference>
<dbReference type="GO" id="GO:0005886">
    <property type="term" value="C:plasma membrane"/>
    <property type="evidence" value="ECO:0000318"/>
    <property type="project" value="GO_Central"/>
</dbReference>
<evidence type="ECO:0000256" key="2">
    <source>
        <dbReference type="ARBA" id="ARBA00022741"/>
    </source>
</evidence>
<dbReference type="OMA" id="MSELECN"/>
<proteinExistence type="predicted"/>
<dbReference type="InterPro" id="IPR052059">
    <property type="entry name" value="CR_Ser/Thr_kinase"/>
</dbReference>
<reference evidence="6" key="3">
    <citation type="submission" date="2015-04" db="UniProtKB">
        <authorList>
            <consortium name="EnsemblPlants"/>
        </authorList>
    </citation>
    <scope>IDENTIFICATION</scope>
    <source>
        <strain evidence="6">cv. Jemalong A17</strain>
    </source>
</reference>
<dbReference type="Gene3D" id="1.10.510.10">
    <property type="entry name" value="Transferase(Phosphotransferase) domain 1"/>
    <property type="match status" value="1"/>
</dbReference>
<dbReference type="SUPFAM" id="SSF56112">
    <property type="entry name" value="Protein kinase-like (PK-like)"/>
    <property type="match status" value="1"/>
</dbReference>
<keyword evidence="3 5" id="KW-0418">Kinase</keyword>
<dbReference type="EMBL" id="CM001220">
    <property type="protein sequence ID" value="AES86567.1"/>
    <property type="molecule type" value="Genomic_DNA"/>
</dbReference>
<evidence type="ECO:0000256" key="4">
    <source>
        <dbReference type="ARBA" id="ARBA00022840"/>
    </source>
</evidence>
<reference evidence="5 7" key="1">
    <citation type="journal article" date="2011" name="Nature">
        <title>The Medicago genome provides insight into the evolution of rhizobial symbioses.</title>
        <authorList>
            <person name="Young N.D."/>
            <person name="Debelle F."/>
            <person name="Oldroyd G.E."/>
            <person name="Geurts R."/>
            <person name="Cannon S.B."/>
            <person name="Udvardi M.K."/>
            <person name="Benedito V.A."/>
            <person name="Mayer K.F."/>
            <person name="Gouzy J."/>
            <person name="Schoof H."/>
            <person name="Van de Peer Y."/>
            <person name="Proost S."/>
            <person name="Cook D.R."/>
            <person name="Meyers B.C."/>
            <person name="Spannagl M."/>
            <person name="Cheung F."/>
            <person name="De Mita S."/>
            <person name="Krishnakumar V."/>
            <person name="Gundlach H."/>
            <person name="Zhou S."/>
            <person name="Mudge J."/>
            <person name="Bharti A.K."/>
            <person name="Murray J.D."/>
            <person name="Naoumkina M.A."/>
            <person name="Rosen B."/>
            <person name="Silverstein K.A."/>
            <person name="Tang H."/>
            <person name="Rombauts S."/>
            <person name="Zhao P.X."/>
            <person name="Zhou P."/>
            <person name="Barbe V."/>
            <person name="Bardou P."/>
            <person name="Bechner M."/>
            <person name="Bellec A."/>
            <person name="Berger A."/>
            <person name="Berges H."/>
            <person name="Bidwell S."/>
            <person name="Bisseling T."/>
            <person name="Choisne N."/>
            <person name="Couloux A."/>
            <person name="Denny R."/>
            <person name="Deshpande S."/>
            <person name="Dai X."/>
            <person name="Doyle J.J."/>
            <person name="Dudez A.M."/>
            <person name="Farmer A.D."/>
            <person name="Fouteau S."/>
            <person name="Franken C."/>
            <person name="Gibelin C."/>
            <person name="Gish J."/>
            <person name="Goldstein S."/>
            <person name="Gonzalez A.J."/>
            <person name="Green P.J."/>
            <person name="Hallab A."/>
            <person name="Hartog M."/>
            <person name="Hua A."/>
            <person name="Humphray S.J."/>
            <person name="Jeong D.H."/>
            <person name="Jing Y."/>
            <person name="Jocker A."/>
            <person name="Kenton S.M."/>
            <person name="Kim D.J."/>
            <person name="Klee K."/>
            <person name="Lai H."/>
            <person name="Lang C."/>
            <person name="Lin S."/>
            <person name="Macmil S.L."/>
            <person name="Magdelenat G."/>
            <person name="Matthews L."/>
            <person name="McCorrison J."/>
            <person name="Monaghan E.L."/>
            <person name="Mun J.H."/>
            <person name="Najar F.Z."/>
            <person name="Nicholson C."/>
            <person name="Noirot C."/>
            <person name="O'Bleness M."/>
            <person name="Paule C.R."/>
            <person name="Poulain J."/>
            <person name="Prion F."/>
            <person name="Qin B."/>
            <person name="Qu C."/>
            <person name="Retzel E.F."/>
            <person name="Riddle C."/>
            <person name="Sallet E."/>
            <person name="Samain S."/>
            <person name="Samson N."/>
            <person name="Sanders I."/>
            <person name="Saurat O."/>
            <person name="Scarpelli C."/>
            <person name="Schiex T."/>
            <person name="Segurens B."/>
            <person name="Severin A.J."/>
            <person name="Sherrier D.J."/>
            <person name="Shi R."/>
            <person name="Sims S."/>
            <person name="Singer S.R."/>
            <person name="Sinharoy S."/>
            <person name="Sterck L."/>
            <person name="Viollet A."/>
            <person name="Wang B.B."/>
            <person name="Wang K."/>
            <person name="Wang M."/>
            <person name="Wang X."/>
            <person name="Warfsmann J."/>
            <person name="Weissenbach J."/>
            <person name="White D.D."/>
            <person name="White J.D."/>
            <person name="Wiley G.B."/>
            <person name="Wincker P."/>
            <person name="Xing Y."/>
            <person name="Yang L."/>
            <person name="Yao Z."/>
            <person name="Ying F."/>
            <person name="Zhai J."/>
            <person name="Zhou L."/>
            <person name="Zuber A."/>
            <person name="Denarie J."/>
            <person name="Dixon R.A."/>
            <person name="May G.D."/>
            <person name="Schwartz D.C."/>
            <person name="Rogers J."/>
            <person name="Quetier F."/>
            <person name="Town C.D."/>
            <person name="Roe B.A."/>
        </authorList>
    </citation>
    <scope>NUCLEOTIDE SEQUENCE [LARGE SCALE GENOMIC DNA]</scope>
    <source>
        <strain evidence="5">A17</strain>
        <strain evidence="6 7">cv. Jemalong A17</strain>
    </source>
</reference>
<keyword evidence="4" id="KW-0067">ATP-binding</keyword>
<dbReference type="eggNOG" id="KOG1187">
    <property type="taxonomic scope" value="Eukaryota"/>
</dbReference>
<dbReference type="HOGENOM" id="CLU_000288_21_4_1"/>
<evidence type="ECO:0000256" key="1">
    <source>
        <dbReference type="ARBA" id="ARBA00022679"/>
    </source>
</evidence>